<protein>
    <recommendedName>
        <fullName evidence="3">Helix-turn-helix domain-containing protein</fullName>
    </recommendedName>
</protein>
<dbReference type="EMBL" id="FTNU01000023">
    <property type="protein sequence ID" value="SIS07532.1"/>
    <property type="molecule type" value="Genomic_DNA"/>
</dbReference>
<gene>
    <name evidence="1" type="ORF">SAMN02745664_12328</name>
</gene>
<sequence length="75" mass="8656">MSKDKLTAIGQALYGTQWQSDLARALNIDSRRVRQWLNDERGLPDWLEGELNRLLTDKITLCQSLLDIAKQQTNQ</sequence>
<dbReference type="STRING" id="34061.B0189_09660"/>
<proteinExistence type="predicted"/>
<accession>A0A1N7G4N6</accession>
<evidence type="ECO:0000313" key="1">
    <source>
        <dbReference type="EMBL" id="SIS07532.1"/>
    </source>
</evidence>
<reference evidence="2" key="1">
    <citation type="submission" date="2017-01" db="EMBL/GenBank/DDBJ databases">
        <authorList>
            <person name="Varghese N."/>
            <person name="Submissions S."/>
        </authorList>
    </citation>
    <scope>NUCLEOTIDE SEQUENCE [LARGE SCALE GENOMIC DNA]</scope>
    <source>
        <strain evidence="2">DSM 21768</strain>
    </source>
</reference>
<evidence type="ECO:0000313" key="2">
    <source>
        <dbReference type="Proteomes" id="UP000187495"/>
    </source>
</evidence>
<name>A0A1N7G4N6_9GAMM</name>
<evidence type="ECO:0008006" key="3">
    <source>
        <dbReference type="Google" id="ProtNLM"/>
    </source>
</evidence>
<dbReference type="RefSeq" id="WP_076556141.1">
    <property type="nucleotide sequence ID" value="NZ_FTNU01000023.1"/>
</dbReference>
<organism evidence="1 2">
    <name type="scientific">Moraxella cuniculi DSM 21768</name>
    <dbReference type="NCBI Taxonomy" id="1122245"/>
    <lineage>
        <taxon>Bacteria</taxon>
        <taxon>Pseudomonadati</taxon>
        <taxon>Pseudomonadota</taxon>
        <taxon>Gammaproteobacteria</taxon>
        <taxon>Moraxellales</taxon>
        <taxon>Moraxellaceae</taxon>
        <taxon>Moraxella</taxon>
    </lineage>
</organism>
<keyword evidence="2" id="KW-1185">Reference proteome</keyword>
<dbReference type="Proteomes" id="UP000187495">
    <property type="component" value="Unassembled WGS sequence"/>
</dbReference>
<dbReference type="AlphaFoldDB" id="A0A1N7G4N6"/>